<reference evidence="2" key="4">
    <citation type="submission" date="2017-10" db="EMBL/GenBank/DDBJ databases">
        <title>Bioaugmenting a lab-scale membrane bioreactor with Sphingobium fuliginis OMI to degrade 4-tert-butylphenol.</title>
        <authorList>
            <person name="Takada K."/>
            <person name="Shiba T."/>
            <person name="Soda S."/>
            <person name="Inoue D."/>
            <person name="Miyake M."/>
            <person name="Eguchi M."/>
            <person name="Ike M."/>
        </authorList>
    </citation>
    <scope>NUCLEOTIDE SEQUENCE</scope>
    <source>
        <strain evidence="2">OMI</strain>
    </source>
</reference>
<organism evidence="2 5">
    <name type="scientific">Sphingobium fuliginis (strain ATCC 27551)</name>
    <dbReference type="NCBI Taxonomy" id="336203"/>
    <lineage>
        <taxon>Bacteria</taxon>
        <taxon>Pseudomonadati</taxon>
        <taxon>Pseudomonadota</taxon>
        <taxon>Alphaproteobacteria</taxon>
        <taxon>Sphingomonadales</taxon>
        <taxon>Sphingomonadaceae</taxon>
        <taxon>Sphingobium</taxon>
    </lineage>
</organism>
<feature type="region of interest" description="Disordered" evidence="1">
    <location>
        <begin position="64"/>
        <end position="85"/>
    </location>
</feature>
<dbReference type="EMBL" id="BEWI01000032">
    <property type="protein sequence ID" value="GAY23891.1"/>
    <property type="molecule type" value="Genomic_DNA"/>
</dbReference>
<evidence type="ECO:0000313" key="2">
    <source>
        <dbReference type="EMBL" id="GAY23891.1"/>
    </source>
</evidence>
<reference evidence="7" key="6">
    <citation type="journal article" date="2019" name="Int. J. Syst. Evol. Microbiol.">
        <title>The Global Catalogue of Microorganisms (GCM) 10K type strain sequencing project: providing services to taxonomists for standard genome sequencing and annotation.</title>
        <authorList>
            <consortium name="The Broad Institute Genomics Platform"/>
            <consortium name="The Broad Institute Genome Sequencing Center for Infectious Disease"/>
            <person name="Wu L."/>
            <person name="Ma J."/>
        </authorList>
    </citation>
    <scope>NUCLEOTIDE SEQUENCE [LARGE SCALE GENOMIC DNA]</scope>
    <source>
        <strain evidence="7">CCM 7327</strain>
    </source>
</reference>
<dbReference type="Proteomes" id="UP000628109">
    <property type="component" value="Unassembled WGS sequence"/>
</dbReference>
<evidence type="ECO:0000313" key="4">
    <source>
        <dbReference type="EMBL" id="QOT73742.1"/>
    </source>
</evidence>
<reference evidence="2 5" key="2">
    <citation type="journal article" date="2013" name="Environ. Sci. Technol.">
        <title>The 4-tert-butylphenol-utilizing bacterium Sphingobium fuliginis OMI can degrade bisphenols via phenolic ring hydroxylation and meta-cleavage pathway.</title>
        <authorList>
            <person name="Ogata Y."/>
            <person name="Goda S."/>
            <person name="Toyama T."/>
            <person name="Sei K."/>
            <person name="Ike M."/>
        </authorList>
    </citation>
    <scope>NUCLEOTIDE SEQUENCE [LARGE SCALE GENOMIC DNA]</scope>
    <source>
        <strain evidence="2 5">OMI</strain>
    </source>
</reference>
<keyword evidence="7" id="KW-1185">Reference proteome</keyword>
<reference evidence="3" key="3">
    <citation type="journal article" date="2014" name="Int. J. Syst. Evol. Microbiol.">
        <title>Complete genome of a new Firmicutes species belonging to the dominant human colonic microbiota ('Ruminococcus bicirculans') reveals two chromosomes and a selective capacity to utilize plant glucans.</title>
        <authorList>
            <consortium name="NISC Comparative Sequencing Program"/>
            <person name="Wegmann U."/>
            <person name="Louis P."/>
            <person name="Goesmann A."/>
            <person name="Henrissat B."/>
            <person name="Duncan S.H."/>
            <person name="Flint H.J."/>
        </authorList>
    </citation>
    <scope>NUCLEOTIDE SEQUENCE</scope>
    <source>
        <strain evidence="3">CCM 7327</strain>
    </source>
</reference>
<reference evidence="4" key="8">
    <citation type="journal article" date="2021" name="Microbiol. Resour. Announc.">
        <title>Complete Genome Sequence of Sphingobium barthaii KK22, a High-Molecular-Weight Polycyclic Aromatic Hydrocarbon-Degrading Soil Bacterium.</title>
        <authorList>
            <person name="Mori J.F."/>
            <person name="Kanaly R.A."/>
        </authorList>
    </citation>
    <scope>NUCLEOTIDE SEQUENCE</scope>
    <source>
        <strain evidence="4">KK22</strain>
    </source>
</reference>
<dbReference type="AlphaFoldDB" id="A0A292ZLZ2"/>
<evidence type="ECO:0000313" key="7">
    <source>
        <dbReference type="Proteomes" id="UP000628109"/>
    </source>
</evidence>
<dbReference type="KEGG" id="sbar:H5V43_21335"/>
<reference evidence="2" key="5">
    <citation type="submission" date="2017-10" db="EMBL/GenBank/DDBJ databases">
        <authorList>
            <person name="Banno H."/>
            <person name="Chua N.-H."/>
        </authorList>
    </citation>
    <scope>NUCLEOTIDE SEQUENCE</scope>
    <source>
        <strain evidence="2">OMI</strain>
    </source>
</reference>
<proteinExistence type="predicted"/>
<dbReference type="EMBL" id="CP060036">
    <property type="protein sequence ID" value="QOT73742.1"/>
    <property type="molecule type" value="Genomic_DNA"/>
</dbReference>
<evidence type="ECO:0000313" key="3">
    <source>
        <dbReference type="EMBL" id="GFZ98944.1"/>
    </source>
</evidence>
<name>A0A292ZLZ2_SPHSA</name>
<dbReference type="RefSeq" id="WP_044661013.1">
    <property type="nucleotide sequence ID" value="NZ_BATN01000122.1"/>
</dbReference>
<evidence type="ECO:0000256" key="1">
    <source>
        <dbReference type="SAM" id="MobiDB-lite"/>
    </source>
</evidence>
<evidence type="ECO:0000313" key="5">
    <source>
        <dbReference type="Proteomes" id="UP000221538"/>
    </source>
</evidence>
<protein>
    <submittedName>
        <fullName evidence="2">Uncharacterized protein</fullName>
    </submittedName>
</protein>
<dbReference type="Proteomes" id="UP000221538">
    <property type="component" value="Unassembled WGS sequence"/>
</dbReference>
<reference evidence="3" key="9">
    <citation type="submission" date="2024-05" db="EMBL/GenBank/DDBJ databases">
        <authorList>
            <person name="Sun Q."/>
            <person name="Sedlacek I."/>
        </authorList>
    </citation>
    <scope>NUCLEOTIDE SEQUENCE</scope>
    <source>
        <strain evidence="3">CCM 7327</strain>
    </source>
</reference>
<evidence type="ECO:0000313" key="6">
    <source>
        <dbReference type="Proteomes" id="UP000593663"/>
    </source>
</evidence>
<reference evidence="6" key="7">
    <citation type="submission" date="2020-08" db="EMBL/GenBank/DDBJ databases">
        <title>Complete genome sequence of Sphingobium barthaii strain KK22, a high-molecular-weight polycyclic aromatic hydrocarbon-degrading soil bacterium.</title>
        <authorList>
            <person name="Mori J.F."/>
            <person name="Kanaly R.A."/>
        </authorList>
    </citation>
    <scope>NUCLEOTIDE SEQUENCE [LARGE SCALE GENOMIC DNA]</scope>
    <source>
        <strain evidence="6">KK22</strain>
    </source>
</reference>
<sequence length="85" mass="9162">MRTIQAAGASYDHMRPTYHEAIGNRSFAEYDARIAGGPELHCVAAITRKESGAVETIAFPRLKLPPMGSSHLAEQEGQEGEGKPP</sequence>
<dbReference type="EMBL" id="BMDU01000007">
    <property type="protein sequence ID" value="GFZ98944.1"/>
    <property type="molecule type" value="Genomic_DNA"/>
</dbReference>
<reference evidence="2 5" key="1">
    <citation type="journal article" date="2013" name="Biodegradation">
        <title>Occurrence of 4-tert-butylphenol (4-t-BP) biodegradation in an aquatic sample caused by the presence of Spirodela polyrrhiza and isolation of a 4-t-BP-utilizing bacterium.</title>
        <authorList>
            <person name="Ogata Y."/>
            <person name="Toyama T."/>
            <person name="Yu N."/>
            <person name="Wang X."/>
            <person name="Sei K."/>
            <person name="Ike M."/>
        </authorList>
    </citation>
    <scope>NUCLEOTIDE SEQUENCE [LARGE SCALE GENOMIC DNA]</scope>
    <source>
        <strain evidence="2 5">OMI</strain>
    </source>
</reference>
<gene>
    <name evidence="3" type="ORF">GCM10019071_31780</name>
    <name evidence="4" type="ORF">H5V43_21335</name>
    <name evidence="2" type="ORF">SFOMI_4469</name>
</gene>
<dbReference type="Proteomes" id="UP000593663">
    <property type="component" value="Chromosome 2"/>
</dbReference>
<accession>A0A292ZLZ2</accession>